<dbReference type="RefSeq" id="WP_145847973.1">
    <property type="nucleotide sequence ID" value="NZ_CP042239.1"/>
</dbReference>
<dbReference type="EMBL" id="CP042239">
    <property type="protein sequence ID" value="QDX26904.1"/>
    <property type="molecule type" value="Genomic_DNA"/>
</dbReference>
<name>A0A518RHJ8_9SPHN</name>
<protein>
    <submittedName>
        <fullName evidence="1">Uncharacterized protein</fullName>
    </submittedName>
</protein>
<dbReference type="KEGG" id="ssua:FPZ54_13395"/>
<gene>
    <name evidence="1" type="ORF">FPZ54_13395</name>
</gene>
<evidence type="ECO:0000313" key="2">
    <source>
        <dbReference type="Proteomes" id="UP000318055"/>
    </source>
</evidence>
<dbReference type="AlphaFoldDB" id="A0A518RHJ8"/>
<dbReference type="Proteomes" id="UP000318055">
    <property type="component" value="Chromosome"/>
</dbReference>
<evidence type="ECO:0000313" key="1">
    <source>
        <dbReference type="EMBL" id="QDX26904.1"/>
    </source>
</evidence>
<organism evidence="1 2">
    <name type="scientific">Sphingomonas suaedae</name>
    <dbReference type="NCBI Taxonomy" id="2599297"/>
    <lineage>
        <taxon>Bacteria</taxon>
        <taxon>Pseudomonadati</taxon>
        <taxon>Pseudomonadota</taxon>
        <taxon>Alphaproteobacteria</taxon>
        <taxon>Sphingomonadales</taxon>
        <taxon>Sphingomonadaceae</taxon>
        <taxon>Sphingomonas</taxon>
    </lineage>
</organism>
<proteinExistence type="predicted"/>
<accession>A0A518RHJ8</accession>
<sequence>MAASDMPARGVEQMDADVALLDARFAGALAEPEAALRAERLNSRLGRVMTGGARFGALEVECRSNLCRLSGTVVDGAAAADRAAAFALLHQAELVAIGAAEGLEPGPLTAATMATGETQFVAYLVTP</sequence>
<keyword evidence="2" id="KW-1185">Reference proteome</keyword>
<reference evidence="1 2" key="1">
    <citation type="submission" date="2019-07" db="EMBL/GenBank/DDBJ databases">
        <title>Sphingomonas alkalisoli sp. nov., isolated from rhizosphere soil of Suaedae salsa.</title>
        <authorList>
            <person name="Zhang H."/>
            <person name="Xu L."/>
            <person name="Zhang J.-X."/>
            <person name="Sun J.-Q."/>
        </authorList>
    </citation>
    <scope>NUCLEOTIDE SEQUENCE [LARGE SCALE GENOMIC DNA]</scope>
    <source>
        <strain evidence="1 2">XS-10</strain>
    </source>
</reference>